<accession>A0A0F4YXZ3</accession>
<name>A0A0F4YXZ3_RASE3</name>
<feature type="compositionally biased region" description="Polar residues" evidence="1">
    <location>
        <begin position="1"/>
        <end position="25"/>
    </location>
</feature>
<protein>
    <submittedName>
        <fullName evidence="2">Uncharacterized protein</fullName>
    </submittedName>
</protein>
<dbReference type="GeneID" id="25315224"/>
<dbReference type="EMBL" id="LASV01000111">
    <property type="protein sequence ID" value="KKA23147.1"/>
    <property type="molecule type" value="Genomic_DNA"/>
</dbReference>
<organism evidence="2 3">
    <name type="scientific">Rasamsonia emersonii (strain ATCC 16479 / CBS 393.64 / IMI 116815)</name>
    <dbReference type="NCBI Taxonomy" id="1408163"/>
    <lineage>
        <taxon>Eukaryota</taxon>
        <taxon>Fungi</taxon>
        <taxon>Dikarya</taxon>
        <taxon>Ascomycota</taxon>
        <taxon>Pezizomycotina</taxon>
        <taxon>Eurotiomycetes</taxon>
        <taxon>Eurotiomycetidae</taxon>
        <taxon>Eurotiales</taxon>
        <taxon>Trichocomaceae</taxon>
        <taxon>Rasamsonia</taxon>
    </lineage>
</organism>
<comment type="caution">
    <text evidence="2">The sequence shown here is derived from an EMBL/GenBank/DDBJ whole genome shotgun (WGS) entry which is preliminary data.</text>
</comment>
<proteinExistence type="predicted"/>
<evidence type="ECO:0000256" key="1">
    <source>
        <dbReference type="SAM" id="MobiDB-lite"/>
    </source>
</evidence>
<evidence type="ECO:0000313" key="3">
    <source>
        <dbReference type="Proteomes" id="UP000053958"/>
    </source>
</evidence>
<reference evidence="2 3" key="1">
    <citation type="submission" date="2015-04" db="EMBL/GenBank/DDBJ databases">
        <authorList>
            <person name="Heijne W.H."/>
            <person name="Fedorova N.D."/>
            <person name="Nierman W.C."/>
            <person name="Vollebregt A.W."/>
            <person name="Zhao Z."/>
            <person name="Wu L."/>
            <person name="Kumar M."/>
            <person name="Stam H."/>
            <person name="van den Berg M.A."/>
            <person name="Pel H.J."/>
        </authorList>
    </citation>
    <scope>NUCLEOTIDE SEQUENCE [LARGE SCALE GENOMIC DNA]</scope>
    <source>
        <strain evidence="2 3">CBS 393.64</strain>
    </source>
</reference>
<sequence>MPNSAFVRPSSSRPFETGTQPTSEVFNRALKKKTHPRREEMRRQIAKEKKDSSCYQDESTVVVSRSGISFFFNLFYLIQLPLVIGLRDHQTSVVFSGQHTFRHRKGVRFIHPFMAVVCERHDRPLYPWPALEGLAMDMDHTSDILIFLDKFNRPFDSMLRAITAIELIHRSHRSTKPFRLNKVSPGPTFTFTTTRSAVHTHLRHTTPTRMEGLANRCQWLCIRVATVRNTFAIIQIRATNTGQPSSCASHQSVYDSTFDPLNRKGSTDPPDQFVARKGTHIKSNVSIVDEG</sequence>
<evidence type="ECO:0000313" key="2">
    <source>
        <dbReference type="EMBL" id="KKA23147.1"/>
    </source>
</evidence>
<keyword evidence="3" id="KW-1185">Reference proteome</keyword>
<dbReference type="Proteomes" id="UP000053958">
    <property type="component" value="Unassembled WGS sequence"/>
</dbReference>
<dbReference type="RefSeq" id="XP_013329759.1">
    <property type="nucleotide sequence ID" value="XM_013474305.1"/>
</dbReference>
<gene>
    <name evidence="2" type="ORF">T310_2873</name>
</gene>
<dbReference type="AlphaFoldDB" id="A0A0F4YXZ3"/>
<feature type="region of interest" description="Disordered" evidence="1">
    <location>
        <begin position="1"/>
        <end position="51"/>
    </location>
</feature>
<feature type="compositionally biased region" description="Basic and acidic residues" evidence="1">
    <location>
        <begin position="37"/>
        <end position="51"/>
    </location>
</feature>